<dbReference type="AlphaFoldDB" id="A0AAV7VUZ2"/>
<gene>
    <name evidence="2" type="ORF">NDU88_000939</name>
</gene>
<accession>A0AAV7VUZ2</accession>
<name>A0AAV7VUZ2_PLEWA</name>
<evidence type="ECO:0000313" key="3">
    <source>
        <dbReference type="Proteomes" id="UP001066276"/>
    </source>
</evidence>
<dbReference type="Proteomes" id="UP001066276">
    <property type="component" value="Chromosome 1_2"/>
</dbReference>
<reference evidence="2" key="1">
    <citation type="journal article" date="2022" name="bioRxiv">
        <title>Sequencing and chromosome-scale assembly of the giantPleurodeles waltlgenome.</title>
        <authorList>
            <person name="Brown T."/>
            <person name="Elewa A."/>
            <person name="Iarovenko S."/>
            <person name="Subramanian E."/>
            <person name="Araus A.J."/>
            <person name="Petzold A."/>
            <person name="Susuki M."/>
            <person name="Suzuki K.-i.T."/>
            <person name="Hayashi T."/>
            <person name="Toyoda A."/>
            <person name="Oliveira C."/>
            <person name="Osipova E."/>
            <person name="Leigh N.D."/>
            <person name="Simon A."/>
            <person name="Yun M.H."/>
        </authorList>
    </citation>
    <scope>NUCLEOTIDE SEQUENCE</scope>
    <source>
        <strain evidence="2">20211129_DDA</strain>
        <tissue evidence="2">Liver</tissue>
    </source>
</reference>
<evidence type="ECO:0000313" key="2">
    <source>
        <dbReference type="EMBL" id="KAJ1205505.1"/>
    </source>
</evidence>
<feature type="region of interest" description="Disordered" evidence="1">
    <location>
        <begin position="1"/>
        <end position="55"/>
    </location>
</feature>
<sequence length="97" mass="10468">MRLQSPRKFPAVLADATSSSKVPPSDGAKAEDGATVHRNAAEPPSNTRASESPKVHRLNYHICGTFSSHRFHNDSASAVQAKPNKKINVSTSETTFH</sequence>
<proteinExistence type="predicted"/>
<feature type="compositionally biased region" description="Polar residues" evidence="1">
    <location>
        <begin position="87"/>
        <end position="97"/>
    </location>
</feature>
<feature type="region of interest" description="Disordered" evidence="1">
    <location>
        <begin position="75"/>
        <end position="97"/>
    </location>
</feature>
<dbReference type="EMBL" id="JANPWB010000002">
    <property type="protein sequence ID" value="KAJ1205505.1"/>
    <property type="molecule type" value="Genomic_DNA"/>
</dbReference>
<organism evidence="2 3">
    <name type="scientific">Pleurodeles waltl</name>
    <name type="common">Iberian ribbed newt</name>
    <dbReference type="NCBI Taxonomy" id="8319"/>
    <lineage>
        <taxon>Eukaryota</taxon>
        <taxon>Metazoa</taxon>
        <taxon>Chordata</taxon>
        <taxon>Craniata</taxon>
        <taxon>Vertebrata</taxon>
        <taxon>Euteleostomi</taxon>
        <taxon>Amphibia</taxon>
        <taxon>Batrachia</taxon>
        <taxon>Caudata</taxon>
        <taxon>Salamandroidea</taxon>
        <taxon>Salamandridae</taxon>
        <taxon>Pleurodelinae</taxon>
        <taxon>Pleurodeles</taxon>
    </lineage>
</organism>
<evidence type="ECO:0000256" key="1">
    <source>
        <dbReference type="SAM" id="MobiDB-lite"/>
    </source>
</evidence>
<comment type="caution">
    <text evidence="2">The sequence shown here is derived from an EMBL/GenBank/DDBJ whole genome shotgun (WGS) entry which is preliminary data.</text>
</comment>
<protein>
    <submittedName>
        <fullName evidence="2">Uncharacterized protein</fullName>
    </submittedName>
</protein>
<keyword evidence="3" id="KW-1185">Reference proteome</keyword>